<dbReference type="FunFam" id="1.20.1250.20:FF:000090">
    <property type="entry name" value="MFS sugar transporter, putative"/>
    <property type="match status" value="1"/>
</dbReference>
<dbReference type="PRINTS" id="PR00171">
    <property type="entry name" value="SUGRTRNSPORT"/>
</dbReference>
<feature type="transmembrane region" description="Helical" evidence="8">
    <location>
        <begin position="364"/>
        <end position="385"/>
    </location>
</feature>
<feature type="transmembrane region" description="Helical" evidence="8">
    <location>
        <begin position="397"/>
        <end position="418"/>
    </location>
</feature>
<feature type="transmembrane region" description="Helical" evidence="8">
    <location>
        <begin position="335"/>
        <end position="355"/>
    </location>
</feature>
<evidence type="ECO:0000256" key="6">
    <source>
        <dbReference type="ARBA" id="ARBA00023136"/>
    </source>
</evidence>
<organism evidence="10 11">
    <name type="scientific">Penicillium salamii</name>
    <dbReference type="NCBI Taxonomy" id="1612424"/>
    <lineage>
        <taxon>Eukaryota</taxon>
        <taxon>Fungi</taxon>
        <taxon>Dikarya</taxon>
        <taxon>Ascomycota</taxon>
        <taxon>Pezizomycotina</taxon>
        <taxon>Eurotiomycetes</taxon>
        <taxon>Eurotiomycetidae</taxon>
        <taxon>Eurotiales</taxon>
        <taxon>Aspergillaceae</taxon>
        <taxon>Penicillium</taxon>
    </lineage>
</organism>
<comment type="subcellular location">
    <subcellularLocation>
        <location evidence="1">Membrane</location>
        <topology evidence="1">Multi-pass membrane protein</topology>
    </subcellularLocation>
</comment>
<dbReference type="InterPro" id="IPR005829">
    <property type="entry name" value="Sugar_transporter_CS"/>
</dbReference>
<evidence type="ECO:0000256" key="5">
    <source>
        <dbReference type="ARBA" id="ARBA00022989"/>
    </source>
</evidence>
<dbReference type="AlphaFoldDB" id="A0A9W4JJT3"/>
<dbReference type="PANTHER" id="PTHR48022:SF9">
    <property type="entry name" value="MAJOR FACILITATOR SUPERFAMILY (MFS) PROFILE DOMAIN-CONTAINING PROTEIN"/>
    <property type="match status" value="1"/>
</dbReference>
<reference evidence="10" key="1">
    <citation type="submission" date="2021-07" db="EMBL/GenBank/DDBJ databases">
        <authorList>
            <person name="Branca A.L. A."/>
        </authorList>
    </citation>
    <scope>NUCLEOTIDE SEQUENCE</scope>
</reference>
<keyword evidence="3 7" id="KW-0813">Transport</keyword>
<evidence type="ECO:0000313" key="10">
    <source>
        <dbReference type="EMBL" id="CAG8404286.1"/>
    </source>
</evidence>
<dbReference type="PROSITE" id="PS00217">
    <property type="entry name" value="SUGAR_TRANSPORT_2"/>
    <property type="match status" value="1"/>
</dbReference>
<dbReference type="Gene3D" id="1.20.1250.20">
    <property type="entry name" value="MFS general substrate transporter like domains"/>
    <property type="match status" value="1"/>
</dbReference>
<evidence type="ECO:0000256" key="3">
    <source>
        <dbReference type="ARBA" id="ARBA00022448"/>
    </source>
</evidence>
<feature type="transmembrane region" description="Helical" evidence="8">
    <location>
        <begin position="155"/>
        <end position="175"/>
    </location>
</feature>
<feature type="transmembrane region" description="Helical" evidence="8">
    <location>
        <begin position="122"/>
        <end position="143"/>
    </location>
</feature>
<dbReference type="Proteomes" id="UP001152592">
    <property type="component" value="Unassembled WGS sequence"/>
</dbReference>
<feature type="transmembrane region" description="Helical" evidence="8">
    <location>
        <begin position="66"/>
        <end position="87"/>
    </location>
</feature>
<dbReference type="OrthoDB" id="3548654at2759"/>
<sequence>MPYPHGVDSPGFAPKHSVKMPSLKTLLTATFLATGGFLFGYDSGIVTSTIGQPEFIEYFSNPSDTVTGGVVSAFQGGAILGTIINIFTGDRLGRKYSVFAGAAVSCFGCALQAGAVNMVMLIIGRFIAGVAVGMLTSVIPMYAGEIAESSSRGMMSGLLQWMLSWGYFVAQWLGYGCSFNNTAFQCEYTVQICPFIFHECPLTSKGRFPLAFQCVPGIALMSGILFLNESPRWLMEKDRHEEALTVLKSLHGDGTPEKEQYIELEFQEIREAIQAERAQTKISYTSILRKPSWRRRLLLGCAVQAFGPLSGINVINYYGTRIYGQLGFDTQTTLMIIGISGAFSIVWATLGLWALERVGRVKPLIISAAGMAAALVCNAAMSQHWDQDNNNQLRAMVAMNFVFSFFYTFVGIISWVYPAEIFPVDIRNQGNSITTFTNWTFNLVFAQFSPNALSSIGFRYFYVFFAFNVVAMLCYIFFFPETRGKTLEQMDILFGDATPLAVNEKEVETVMVEDTTKQ</sequence>
<dbReference type="InterPro" id="IPR036259">
    <property type="entry name" value="MFS_trans_sf"/>
</dbReference>
<feature type="transmembrane region" description="Helical" evidence="8">
    <location>
        <begin position="430"/>
        <end position="448"/>
    </location>
</feature>
<feature type="domain" description="Major facilitator superfamily (MFS) profile" evidence="9">
    <location>
        <begin position="28"/>
        <end position="483"/>
    </location>
</feature>
<dbReference type="SUPFAM" id="SSF103473">
    <property type="entry name" value="MFS general substrate transporter"/>
    <property type="match status" value="1"/>
</dbReference>
<accession>A0A9W4JJT3</accession>
<dbReference type="InterPro" id="IPR050360">
    <property type="entry name" value="MFS_Sugar_Transporters"/>
</dbReference>
<dbReference type="GO" id="GO:0005351">
    <property type="term" value="F:carbohydrate:proton symporter activity"/>
    <property type="evidence" value="ECO:0007669"/>
    <property type="project" value="TreeGrafter"/>
</dbReference>
<gene>
    <name evidence="10" type="ORF">PSALAMII_LOCUS8018</name>
</gene>
<evidence type="ECO:0000256" key="8">
    <source>
        <dbReference type="SAM" id="Phobius"/>
    </source>
</evidence>
<evidence type="ECO:0000256" key="1">
    <source>
        <dbReference type="ARBA" id="ARBA00004141"/>
    </source>
</evidence>
<protein>
    <recommendedName>
        <fullName evidence="9">Major facilitator superfamily (MFS) profile domain-containing protein</fullName>
    </recommendedName>
</protein>
<keyword evidence="4 8" id="KW-0812">Transmembrane</keyword>
<evidence type="ECO:0000256" key="2">
    <source>
        <dbReference type="ARBA" id="ARBA00010992"/>
    </source>
</evidence>
<dbReference type="InterPro" id="IPR003663">
    <property type="entry name" value="Sugar/inositol_transpt"/>
</dbReference>
<comment type="similarity">
    <text evidence="2 7">Belongs to the major facilitator superfamily. Sugar transporter (TC 2.A.1.1) family.</text>
</comment>
<evidence type="ECO:0000313" key="11">
    <source>
        <dbReference type="Proteomes" id="UP001152592"/>
    </source>
</evidence>
<dbReference type="PROSITE" id="PS50850">
    <property type="entry name" value="MFS"/>
    <property type="match status" value="1"/>
</dbReference>
<dbReference type="PANTHER" id="PTHR48022">
    <property type="entry name" value="PLASTIDIC GLUCOSE TRANSPORTER 4"/>
    <property type="match status" value="1"/>
</dbReference>
<feature type="transmembrane region" description="Helical" evidence="8">
    <location>
        <begin position="460"/>
        <end position="480"/>
    </location>
</feature>
<dbReference type="Pfam" id="PF00083">
    <property type="entry name" value="Sugar_tr"/>
    <property type="match status" value="1"/>
</dbReference>
<evidence type="ECO:0000259" key="9">
    <source>
        <dbReference type="PROSITE" id="PS50850"/>
    </source>
</evidence>
<evidence type="ECO:0000256" key="7">
    <source>
        <dbReference type="RuleBase" id="RU003346"/>
    </source>
</evidence>
<dbReference type="GO" id="GO:0016020">
    <property type="term" value="C:membrane"/>
    <property type="evidence" value="ECO:0007669"/>
    <property type="project" value="UniProtKB-SubCell"/>
</dbReference>
<name>A0A9W4JJT3_9EURO</name>
<dbReference type="InterPro" id="IPR020846">
    <property type="entry name" value="MFS_dom"/>
</dbReference>
<proteinExistence type="inferred from homology"/>
<dbReference type="EMBL" id="CAJVPD010000259">
    <property type="protein sequence ID" value="CAG8404286.1"/>
    <property type="molecule type" value="Genomic_DNA"/>
</dbReference>
<keyword evidence="5 8" id="KW-1133">Transmembrane helix</keyword>
<feature type="transmembrane region" description="Helical" evidence="8">
    <location>
        <begin position="297"/>
        <end position="315"/>
    </location>
</feature>
<dbReference type="InterPro" id="IPR005828">
    <property type="entry name" value="MFS_sugar_transport-like"/>
</dbReference>
<evidence type="ECO:0000256" key="4">
    <source>
        <dbReference type="ARBA" id="ARBA00022692"/>
    </source>
</evidence>
<dbReference type="NCBIfam" id="TIGR00879">
    <property type="entry name" value="SP"/>
    <property type="match status" value="1"/>
</dbReference>
<comment type="caution">
    <text evidence="10">The sequence shown here is derived from an EMBL/GenBank/DDBJ whole genome shotgun (WGS) entry which is preliminary data.</text>
</comment>
<keyword evidence="6 8" id="KW-0472">Membrane</keyword>